<dbReference type="PANTHER" id="PTHR46104">
    <property type="entry name" value="GENE 9195-RELATED-RELATED"/>
    <property type="match status" value="1"/>
</dbReference>
<comment type="caution">
    <text evidence="1">The sequence shown here is derived from an EMBL/GenBank/DDBJ whole genome shotgun (WGS) entry which is preliminary data.</text>
</comment>
<evidence type="ECO:0000313" key="1">
    <source>
        <dbReference type="EMBL" id="POI29226.1"/>
    </source>
</evidence>
<dbReference type="Proteomes" id="UP000237246">
    <property type="component" value="Unassembled WGS sequence"/>
</dbReference>
<accession>A0A2P4SYP7</accession>
<protein>
    <submittedName>
        <fullName evidence="1">Uncharacterized protein</fullName>
    </submittedName>
</protein>
<proteinExistence type="predicted"/>
<sequence length="215" mass="24465">MEVTKVLGPDEHVQKSQRVHLVLFNPSGVLGFIVSSTDVLDAFLSGDLSSDQFVQKGRRVQRAFFKDIHALPLVPNPVVCLEAGDTILFQLNINSHNRASSHYPVYQKQHLYNSNPSWDYGPFRRLDHLIQETHLNISWFAHVFLETGTYVFRDRTIEEHFLIVTVNEASVGCDPRDVSFQPSSLFQLARHGILKRQELNLAPDWASIIGTARML</sequence>
<dbReference type="EMBL" id="PPHD01016106">
    <property type="protein sequence ID" value="POI29226.1"/>
    <property type="molecule type" value="Genomic_DNA"/>
</dbReference>
<reference evidence="1 2" key="1">
    <citation type="submission" date="2018-01" db="EMBL/GenBank/DDBJ databases">
        <title>Comparison of the Chinese Bamboo Partridge and Red Junglefowl genome sequences highlights the importance of demography in genome evolution.</title>
        <authorList>
            <person name="Tiley G.P."/>
            <person name="Kimball R.T."/>
            <person name="Braun E.L."/>
            <person name="Burleigh J.G."/>
        </authorList>
    </citation>
    <scope>NUCLEOTIDE SEQUENCE [LARGE SCALE GENOMIC DNA]</scope>
    <source>
        <strain evidence="1">RTK389</strain>
        <tissue evidence="1">Blood</tissue>
    </source>
</reference>
<keyword evidence="2" id="KW-1185">Reference proteome</keyword>
<evidence type="ECO:0000313" key="2">
    <source>
        <dbReference type="Proteomes" id="UP000237246"/>
    </source>
</evidence>
<dbReference type="AlphaFoldDB" id="A0A2P4SYP7"/>
<name>A0A2P4SYP7_BAMTH</name>
<dbReference type="PANTHER" id="PTHR46104:SF1">
    <property type="entry name" value="GENE 9195-RELATED"/>
    <property type="match status" value="1"/>
</dbReference>
<dbReference type="OrthoDB" id="439917at2759"/>
<organism evidence="1 2">
    <name type="scientific">Bambusicola thoracicus</name>
    <name type="common">Chinese bamboo-partridge</name>
    <name type="synonym">Perdix thoracica</name>
    <dbReference type="NCBI Taxonomy" id="9083"/>
    <lineage>
        <taxon>Eukaryota</taxon>
        <taxon>Metazoa</taxon>
        <taxon>Chordata</taxon>
        <taxon>Craniata</taxon>
        <taxon>Vertebrata</taxon>
        <taxon>Euteleostomi</taxon>
        <taxon>Archelosauria</taxon>
        <taxon>Archosauria</taxon>
        <taxon>Dinosauria</taxon>
        <taxon>Saurischia</taxon>
        <taxon>Theropoda</taxon>
        <taxon>Coelurosauria</taxon>
        <taxon>Aves</taxon>
        <taxon>Neognathae</taxon>
        <taxon>Galloanserae</taxon>
        <taxon>Galliformes</taxon>
        <taxon>Phasianidae</taxon>
        <taxon>Perdicinae</taxon>
        <taxon>Bambusicola</taxon>
    </lineage>
</organism>
<gene>
    <name evidence="1" type="ORF">CIB84_007022</name>
</gene>